<name>A0A9X2KNQ8_9SPHN</name>
<dbReference type="PANTHER" id="PTHR33490:SF12">
    <property type="entry name" value="BLL5557 PROTEIN"/>
    <property type="match status" value="1"/>
</dbReference>
<reference evidence="2" key="1">
    <citation type="submission" date="2022-05" db="EMBL/GenBank/DDBJ databases">
        <title>Sphingomonas sp. strain MG17 Genome sequencing and assembly.</title>
        <authorList>
            <person name="Kim I."/>
        </authorList>
    </citation>
    <scope>NUCLEOTIDE SEQUENCE</scope>
    <source>
        <strain evidence="2">MG17</strain>
    </source>
</reference>
<dbReference type="SMART" id="SM00460">
    <property type="entry name" value="TGc"/>
    <property type="match status" value="1"/>
</dbReference>
<dbReference type="AlphaFoldDB" id="A0A9X2KNQ8"/>
<sequence length="258" mass="28432">MRLTIHTQLDYWFSRPTDVLLQFEAAAIPEQAVEASHLDITPTDHFARVASQDMIGERMWVRVEGQLLVDYRATVRIERMIEDCLDLPVIPLHQLPGETVQYLMSSRYCPADQFQPFVEAEFGGIQDGAKVIAMRDWIAERFSYVPGASDSETTALESFVRRQGICRDYAHVMITFARAAGIPARIASVYAPGVEPPDFHAVAEVFLGGAWHLIDPTGMAKAGDIAKIGVGRDAADVAFLTAFGTAVMNSQSVQVETG</sequence>
<dbReference type="RefSeq" id="WP_254297135.1">
    <property type="nucleotide sequence ID" value="NZ_JAMLDX010000030.1"/>
</dbReference>
<dbReference type="Pfam" id="PF01841">
    <property type="entry name" value="Transglut_core"/>
    <property type="match status" value="1"/>
</dbReference>
<proteinExistence type="predicted"/>
<accession>A0A9X2KNQ8</accession>
<evidence type="ECO:0000259" key="1">
    <source>
        <dbReference type="SMART" id="SM00460"/>
    </source>
</evidence>
<dbReference type="Gene3D" id="2.60.40.2250">
    <property type="match status" value="1"/>
</dbReference>
<organism evidence="2 3">
    <name type="scientific">Sphingomonas tagetis</name>
    <dbReference type="NCBI Taxonomy" id="2949092"/>
    <lineage>
        <taxon>Bacteria</taxon>
        <taxon>Pseudomonadati</taxon>
        <taxon>Pseudomonadota</taxon>
        <taxon>Alphaproteobacteria</taxon>
        <taxon>Sphingomonadales</taxon>
        <taxon>Sphingomonadaceae</taxon>
        <taxon>Sphingomonas</taxon>
    </lineage>
</organism>
<feature type="domain" description="Transglutaminase-like" evidence="1">
    <location>
        <begin position="158"/>
        <end position="218"/>
    </location>
</feature>
<keyword evidence="3" id="KW-1185">Reference proteome</keyword>
<dbReference type="Proteomes" id="UP001139451">
    <property type="component" value="Unassembled WGS sequence"/>
</dbReference>
<dbReference type="SUPFAM" id="SSF54001">
    <property type="entry name" value="Cysteine proteinases"/>
    <property type="match status" value="1"/>
</dbReference>
<gene>
    <name evidence="2" type="ORF">M9978_21890</name>
</gene>
<dbReference type="PANTHER" id="PTHR33490">
    <property type="entry name" value="BLR5614 PROTEIN-RELATED"/>
    <property type="match status" value="1"/>
</dbReference>
<evidence type="ECO:0000313" key="3">
    <source>
        <dbReference type="Proteomes" id="UP001139451"/>
    </source>
</evidence>
<dbReference type="InterPro" id="IPR002931">
    <property type="entry name" value="Transglutaminase-like"/>
</dbReference>
<dbReference type="Gene3D" id="3.10.620.30">
    <property type="match status" value="1"/>
</dbReference>
<protein>
    <submittedName>
        <fullName evidence="2">Transglutaminase family protein</fullName>
    </submittedName>
</protein>
<comment type="caution">
    <text evidence="2">The sequence shown here is derived from an EMBL/GenBank/DDBJ whole genome shotgun (WGS) entry which is preliminary data.</text>
</comment>
<evidence type="ECO:0000313" key="2">
    <source>
        <dbReference type="EMBL" id="MCP3733062.1"/>
    </source>
</evidence>
<dbReference type="InterPro" id="IPR038765">
    <property type="entry name" value="Papain-like_cys_pep_sf"/>
</dbReference>
<dbReference type="EMBL" id="JAMLDX010000030">
    <property type="protein sequence ID" value="MCP3733062.1"/>
    <property type="molecule type" value="Genomic_DNA"/>
</dbReference>